<dbReference type="NCBIfam" id="NF040570">
    <property type="entry name" value="guided_TnpB"/>
    <property type="match status" value="1"/>
</dbReference>
<feature type="region of interest" description="Disordered" evidence="7">
    <location>
        <begin position="425"/>
        <end position="485"/>
    </location>
</feature>
<reference evidence="11" key="2">
    <citation type="submission" date="2020-09" db="EMBL/GenBank/DDBJ databases">
        <authorList>
            <person name="Sun Q."/>
            <person name="Ohkuma M."/>
        </authorList>
    </citation>
    <scope>NUCLEOTIDE SEQUENCE</scope>
    <source>
        <strain evidence="11">JCM 3086</strain>
    </source>
</reference>
<proteinExistence type="inferred from homology"/>
<evidence type="ECO:0000313" key="11">
    <source>
        <dbReference type="EMBL" id="GGJ51655.1"/>
    </source>
</evidence>
<dbReference type="Pfam" id="PF12323">
    <property type="entry name" value="HTH_OrfB_IS605"/>
    <property type="match status" value="1"/>
</dbReference>
<feature type="compositionally biased region" description="Basic and acidic residues" evidence="7">
    <location>
        <begin position="270"/>
        <end position="288"/>
    </location>
</feature>
<evidence type="ECO:0000259" key="9">
    <source>
        <dbReference type="Pfam" id="PF07282"/>
    </source>
</evidence>
<dbReference type="Pfam" id="PF07282">
    <property type="entry name" value="Cas12f1-like_TNB"/>
    <property type="match status" value="1"/>
</dbReference>
<dbReference type="AlphaFoldDB" id="A0A917L9J7"/>
<dbReference type="GO" id="GO:0006310">
    <property type="term" value="P:DNA recombination"/>
    <property type="evidence" value="ECO:0007669"/>
    <property type="project" value="UniProtKB-KW"/>
</dbReference>
<organism evidence="11 12">
    <name type="scientific">Streptomyces brasiliensis</name>
    <dbReference type="NCBI Taxonomy" id="1954"/>
    <lineage>
        <taxon>Bacteria</taxon>
        <taxon>Bacillati</taxon>
        <taxon>Actinomycetota</taxon>
        <taxon>Actinomycetes</taxon>
        <taxon>Kitasatosporales</taxon>
        <taxon>Streptomycetaceae</taxon>
        <taxon>Streptomyces</taxon>
    </lineage>
</organism>
<feature type="compositionally biased region" description="Basic and acidic residues" evidence="7">
    <location>
        <begin position="469"/>
        <end position="478"/>
    </location>
</feature>
<dbReference type="InterPro" id="IPR001959">
    <property type="entry name" value="Transposase"/>
</dbReference>
<feature type="domain" description="Probable transposase IS891/IS1136/IS1341" evidence="8">
    <location>
        <begin position="207"/>
        <end position="333"/>
    </location>
</feature>
<keyword evidence="2" id="KW-0815">Transposition</keyword>
<keyword evidence="6" id="KW-0233">DNA recombination</keyword>
<keyword evidence="5" id="KW-0238">DNA-binding</keyword>
<evidence type="ECO:0000256" key="3">
    <source>
        <dbReference type="ARBA" id="ARBA00022723"/>
    </source>
</evidence>
<dbReference type="InterPro" id="IPR021027">
    <property type="entry name" value="Transposase_put_HTH"/>
</dbReference>
<evidence type="ECO:0000256" key="5">
    <source>
        <dbReference type="ARBA" id="ARBA00023125"/>
    </source>
</evidence>
<evidence type="ECO:0000256" key="2">
    <source>
        <dbReference type="ARBA" id="ARBA00022578"/>
    </source>
</evidence>
<dbReference type="RefSeq" id="WP_189315655.1">
    <property type="nucleotide sequence ID" value="NZ_BMQA01000040.1"/>
</dbReference>
<comment type="similarity">
    <text evidence="1">In the C-terminal section; belongs to the transposase 35 family.</text>
</comment>
<feature type="domain" description="Cas12f1-like TNB" evidence="9">
    <location>
        <begin position="345"/>
        <end position="413"/>
    </location>
</feature>
<evidence type="ECO:0000313" key="12">
    <source>
        <dbReference type="Proteomes" id="UP000657574"/>
    </source>
</evidence>
<evidence type="ECO:0000259" key="10">
    <source>
        <dbReference type="Pfam" id="PF12323"/>
    </source>
</evidence>
<sequence>MKKFQAQPGFVVQAFRFALDPNASQEHALRSHCGAARAAYNWAVGWVEASWWQRRAEESYGVAEEQLTQWRPWSLPALRKAFNESKHTDPRFAAWWEENSKEAYSTGLANAAAAFDNYAKSKQGKRRGRAMGMPRFKSKRKARPSCRFTTGTIRVDADGRHVTLPRLGMIRTHEPTVKLLDRFQAGTARILSATVRHERGRWFVSFQAEVKRDLVRVTRPDVAVGIDLGVKTLAVMADSTGEIRTAPNPGHYDRARKQLRRASRVVSRRQGPDRRTGRQPSKRWEKANAQRNKVHHRVANLREDALHKLTTAVAAEYGTIVAEDLNVAGMLRNRRLARRIADAGFGEIRRQLDYKTGQRHATRLVVADRWYPSSKTCSGCGAVKAKLSLHVRTYECNACALVIDRDDNAALNLAALAAACVTGTGVAGDQDTAPAVSKPRGADQKTRATRPRRKAEAGRAGGATLPHQRQTETRDRTQAEPLTLW</sequence>
<dbReference type="Pfam" id="PF01385">
    <property type="entry name" value="OrfB_IS605"/>
    <property type="match status" value="1"/>
</dbReference>
<dbReference type="EMBL" id="BMQA01000040">
    <property type="protein sequence ID" value="GGJ51655.1"/>
    <property type="molecule type" value="Genomic_DNA"/>
</dbReference>
<evidence type="ECO:0000256" key="6">
    <source>
        <dbReference type="ARBA" id="ARBA00023172"/>
    </source>
</evidence>
<protein>
    <submittedName>
        <fullName evidence="11">Transposase</fullName>
    </submittedName>
</protein>
<name>A0A917L9J7_9ACTN</name>
<evidence type="ECO:0000259" key="8">
    <source>
        <dbReference type="Pfam" id="PF01385"/>
    </source>
</evidence>
<dbReference type="Proteomes" id="UP000657574">
    <property type="component" value="Unassembled WGS sequence"/>
</dbReference>
<accession>A0A917L9J7</accession>
<dbReference type="InterPro" id="IPR010095">
    <property type="entry name" value="Cas12f1-like_TNB"/>
</dbReference>
<feature type="region of interest" description="Disordered" evidence="7">
    <location>
        <begin position="260"/>
        <end position="294"/>
    </location>
</feature>
<gene>
    <name evidence="11" type="ORF">GCM10010121_073180</name>
</gene>
<feature type="domain" description="Transposase putative helix-turn-helix" evidence="10">
    <location>
        <begin position="13"/>
        <end position="44"/>
    </location>
</feature>
<keyword evidence="3" id="KW-0479">Metal-binding</keyword>
<evidence type="ECO:0000256" key="1">
    <source>
        <dbReference type="ARBA" id="ARBA00008761"/>
    </source>
</evidence>
<dbReference type="GO" id="GO:0003677">
    <property type="term" value="F:DNA binding"/>
    <property type="evidence" value="ECO:0007669"/>
    <property type="project" value="UniProtKB-KW"/>
</dbReference>
<keyword evidence="12" id="KW-1185">Reference proteome</keyword>
<dbReference type="GO" id="GO:0046872">
    <property type="term" value="F:metal ion binding"/>
    <property type="evidence" value="ECO:0007669"/>
    <property type="project" value="UniProtKB-KW"/>
</dbReference>
<evidence type="ECO:0000256" key="7">
    <source>
        <dbReference type="SAM" id="MobiDB-lite"/>
    </source>
</evidence>
<comment type="caution">
    <text evidence="11">The sequence shown here is derived from an EMBL/GenBank/DDBJ whole genome shotgun (WGS) entry which is preliminary data.</text>
</comment>
<keyword evidence="4" id="KW-0862">Zinc</keyword>
<dbReference type="InterPro" id="IPR053470">
    <property type="entry name" value="RNA-guided_DNA_endonuclease"/>
</dbReference>
<dbReference type="NCBIfam" id="NF038280">
    <property type="entry name" value="IS607_TnpB"/>
    <property type="match status" value="1"/>
</dbReference>
<reference evidence="11" key="1">
    <citation type="journal article" date="2014" name="Int. J. Syst. Evol. Microbiol.">
        <title>Complete genome sequence of Corynebacterium casei LMG S-19264T (=DSM 44701T), isolated from a smear-ripened cheese.</title>
        <authorList>
            <consortium name="US DOE Joint Genome Institute (JGI-PGF)"/>
            <person name="Walter F."/>
            <person name="Albersmeier A."/>
            <person name="Kalinowski J."/>
            <person name="Ruckert C."/>
        </authorList>
    </citation>
    <scope>NUCLEOTIDE SEQUENCE</scope>
    <source>
        <strain evidence="11">JCM 3086</strain>
    </source>
</reference>
<evidence type="ECO:0000256" key="4">
    <source>
        <dbReference type="ARBA" id="ARBA00022833"/>
    </source>
</evidence>
<dbReference type="GO" id="GO:0032196">
    <property type="term" value="P:transposition"/>
    <property type="evidence" value="ECO:0007669"/>
    <property type="project" value="UniProtKB-KW"/>
</dbReference>